<organism evidence="2 3">
    <name type="scientific">Athelia psychrophila</name>
    <dbReference type="NCBI Taxonomy" id="1759441"/>
    <lineage>
        <taxon>Eukaryota</taxon>
        <taxon>Fungi</taxon>
        <taxon>Dikarya</taxon>
        <taxon>Basidiomycota</taxon>
        <taxon>Agaricomycotina</taxon>
        <taxon>Agaricomycetes</taxon>
        <taxon>Agaricomycetidae</taxon>
        <taxon>Atheliales</taxon>
        <taxon>Atheliaceae</taxon>
        <taxon>Athelia</taxon>
    </lineage>
</organism>
<feature type="transmembrane region" description="Helical" evidence="1">
    <location>
        <begin position="25"/>
        <end position="52"/>
    </location>
</feature>
<keyword evidence="1" id="KW-0472">Membrane</keyword>
<dbReference type="AlphaFoldDB" id="A0A166LH33"/>
<dbReference type="EMBL" id="KV417536">
    <property type="protein sequence ID" value="KZP22949.1"/>
    <property type="molecule type" value="Genomic_DNA"/>
</dbReference>
<dbReference type="OrthoDB" id="294730at2759"/>
<dbReference type="STRING" id="436010.A0A166LH33"/>
<name>A0A166LH33_9AGAM</name>
<evidence type="ECO:0000313" key="2">
    <source>
        <dbReference type="EMBL" id="KZP22949.1"/>
    </source>
</evidence>
<keyword evidence="3" id="KW-1185">Reference proteome</keyword>
<protein>
    <recommendedName>
        <fullName evidence="4">Amino acid transporter transmembrane domain-containing protein</fullName>
    </recommendedName>
</protein>
<keyword evidence="1" id="KW-0812">Transmembrane</keyword>
<accession>A0A166LH33</accession>
<feature type="transmembrane region" description="Helical" evidence="1">
    <location>
        <begin position="111"/>
        <end position="129"/>
    </location>
</feature>
<feature type="transmembrane region" description="Helical" evidence="1">
    <location>
        <begin position="141"/>
        <end position="162"/>
    </location>
</feature>
<proteinExistence type="predicted"/>
<sequence length="185" mass="20307">MYHFVGNQYMVSPAFGALSPTYKKIAFAFAIPTILYLGALYSNISISAKYIFHRVFRAPGRSHHRTSNAATGWAGWAGIVGATWVAAFVLAEVIPFFSDLLSLMSSLFDCWFGFIFWGMAYLTLYPGALKWAGPARTLETLFNYFLILLGLYILVAGTYISVQSIIDSYAANKVGTAFSCASNGI</sequence>
<reference evidence="2 3" key="1">
    <citation type="journal article" date="2016" name="Mol. Biol. Evol.">
        <title>Comparative Genomics of Early-Diverging Mushroom-Forming Fungi Provides Insights into the Origins of Lignocellulose Decay Capabilities.</title>
        <authorList>
            <person name="Nagy L.G."/>
            <person name="Riley R."/>
            <person name="Tritt A."/>
            <person name="Adam C."/>
            <person name="Daum C."/>
            <person name="Floudas D."/>
            <person name="Sun H."/>
            <person name="Yadav J.S."/>
            <person name="Pangilinan J."/>
            <person name="Larsson K.H."/>
            <person name="Matsuura K."/>
            <person name="Barry K."/>
            <person name="Labutti K."/>
            <person name="Kuo R."/>
            <person name="Ohm R.A."/>
            <person name="Bhattacharya S.S."/>
            <person name="Shirouzu T."/>
            <person name="Yoshinaga Y."/>
            <person name="Martin F.M."/>
            <person name="Grigoriev I.V."/>
            <person name="Hibbett D.S."/>
        </authorList>
    </citation>
    <scope>NUCLEOTIDE SEQUENCE [LARGE SCALE GENOMIC DNA]</scope>
    <source>
        <strain evidence="2 3">CBS 109695</strain>
    </source>
</reference>
<feature type="transmembrane region" description="Helical" evidence="1">
    <location>
        <begin position="73"/>
        <end position="91"/>
    </location>
</feature>
<gene>
    <name evidence="2" type="ORF">FIBSPDRAFT_859160</name>
</gene>
<evidence type="ECO:0000313" key="3">
    <source>
        <dbReference type="Proteomes" id="UP000076532"/>
    </source>
</evidence>
<keyword evidence="1" id="KW-1133">Transmembrane helix</keyword>
<evidence type="ECO:0000256" key="1">
    <source>
        <dbReference type="SAM" id="Phobius"/>
    </source>
</evidence>
<evidence type="ECO:0008006" key="4">
    <source>
        <dbReference type="Google" id="ProtNLM"/>
    </source>
</evidence>
<dbReference type="Proteomes" id="UP000076532">
    <property type="component" value="Unassembled WGS sequence"/>
</dbReference>